<keyword evidence="5" id="KW-0808">Transferase</keyword>
<evidence type="ECO:0000256" key="10">
    <source>
        <dbReference type="PROSITE-ProRule" id="PRU10141"/>
    </source>
</evidence>
<dbReference type="Pfam" id="PF07714">
    <property type="entry name" value="PK_Tyr_Ser-Thr"/>
    <property type="match status" value="1"/>
</dbReference>
<keyword evidence="3" id="KW-0723">Serine/threonine-protein kinase</keyword>
<organism evidence="13 14">
    <name type="scientific">Digitaria exilis</name>
    <dbReference type="NCBI Taxonomy" id="1010633"/>
    <lineage>
        <taxon>Eukaryota</taxon>
        <taxon>Viridiplantae</taxon>
        <taxon>Streptophyta</taxon>
        <taxon>Embryophyta</taxon>
        <taxon>Tracheophyta</taxon>
        <taxon>Spermatophyta</taxon>
        <taxon>Magnoliopsida</taxon>
        <taxon>Liliopsida</taxon>
        <taxon>Poales</taxon>
        <taxon>Poaceae</taxon>
        <taxon>PACMAD clade</taxon>
        <taxon>Panicoideae</taxon>
        <taxon>Panicodae</taxon>
        <taxon>Paniceae</taxon>
        <taxon>Anthephorinae</taxon>
        <taxon>Digitaria</taxon>
    </lineage>
</organism>
<dbReference type="Pfam" id="PF00564">
    <property type="entry name" value="PB1"/>
    <property type="match status" value="1"/>
</dbReference>
<reference evidence="13" key="1">
    <citation type="submission" date="2020-07" db="EMBL/GenBank/DDBJ databases">
        <title>Genome sequence and genetic diversity analysis of an under-domesticated orphan crop, white fonio (Digitaria exilis).</title>
        <authorList>
            <person name="Bennetzen J.L."/>
            <person name="Chen S."/>
            <person name="Ma X."/>
            <person name="Wang X."/>
            <person name="Yssel A.E.J."/>
            <person name="Chaluvadi S.R."/>
            <person name="Johnson M."/>
            <person name="Gangashetty P."/>
            <person name="Hamidou F."/>
            <person name="Sanogo M.D."/>
            <person name="Zwaenepoel A."/>
            <person name="Wallace J."/>
            <person name="Van De Peer Y."/>
            <person name="Van Deynze A."/>
        </authorList>
    </citation>
    <scope>NUCLEOTIDE SEQUENCE</scope>
    <source>
        <tissue evidence="13">Leaves</tissue>
    </source>
</reference>
<protein>
    <recommendedName>
        <fullName evidence="12">Protein kinase domain-containing protein</fullName>
    </recommendedName>
</protein>
<dbReference type="Proteomes" id="UP000636709">
    <property type="component" value="Unassembled WGS sequence"/>
</dbReference>
<dbReference type="PROSITE" id="PS00108">
    <property type="entry name" value="PROTEIN_KINASE_ST"/>
    <property type="match status" value="1"/>
</dbReference>
<keyword evidence="7" id="KW-0418">Kinase</keyword>
<dbReference type="GO" id="GO:0005524">
    <property type="term" value="F:ATP binding"/>
    <property type="evidence" value="ECO:0007669"/>
    <property type="project" value="UniProtKB-UniRule"/>
</dbReference>
<feature type="region of interest" description="Disordered" evidence="11">
    <location>
        <begin position="233"/>
        <end position="270"/>
    </location>
</feature>
<dbReference type="OrthoDB" id="4062651at2759"/>
<dbReference type="GO" id="GO:0005737">
    <property type="term" value="C:cytoplasm"/>
    <property type="evidence" value="ECO:0007669"/>
    <property type="project" value="UniProtKB-SubCell"/>
</dbReference>
<keyword evidence="8 10" id="KW-0067">ATP-binding</keyword>
<evidence type="ECO:0000256" key="1">
    <source>
        <dbReference type="ARBA" id="ARBA00004496"/>
    </source>
</evidence>
<evidence type="ECO:0000256" key="9">
    <source>
        <dbReference type="ARBA" id="ARBA00023294"/>
    </source>
</evidence>
<dbReference type="FunFam" id="3.10.20.90:FF:000058">
    <property type="entry name" value="Octicosapeptide/phox/Bem1p domain kinase superfamily protein"/>
    <property type="match status" value="1"/>
</dbReference>
<proteinExistence type="predicted"/>
<feature type="binding site" evidence="10">
    <location>
        <position position="824"/>
    </location>
    <ligand>
        <name>ATP</name>
        <dbReference type="ChEBI" id="CHEBI:30616"/>
    </ligand>
</feature>
<feature type="region of interest" description="Disordered" evidence="11">
    <location>
        <begin position="1"/>
        <end position="23"/>
    </location>
</feature>
<dbReference type="InterPro" id="IPR017441">
    <property type="entry name" value="Protein_kinase_ATP_BS"/>
</dbReference>
<keyword evidence="2" id="KW-0963">Cytoplasm</keyword>
<dbReference type="InterPro" id="IPR008271">
    <property type="entry name" value="Ser/Thr_kinase_AS"/>
</dbReference>
<evidence type="ECO:0000256" key="6">
    <source>
        <dbReference type="ARBA" id="ARBA00022741"/>
    </source>
</evidence>
<feature type="compositionally biased region" description="Polar residues" evidence="11">
    <location>
        <begin position="233"/>
        <end position="257"/>
    </location>
</feature>
<dbReference type="SUPFAM" id="SSF56112">
    <property type="entry name" value="Protein kinase-like (PK-like)"/>
    <property type="match status" value="1"/>
</dbReference>
<accession>A0A835FB21</accession>
<comment type="caution">
    <text evidence="13">The sequence shown here is derived from an EMBL/GenBank/DDBJ whole genome shotgun (WGS) entry which is preliminary data.</text>
</comment>
<evidence type="ECO:0000259" key="12">
    <source>
        <dbReference type="PROSITE" id="PS50011"/>
    </source>
</evidence>
<dbReference type="Gene3D" id="1.10.510.10">
    <property type="entry name" value="Transferase(Phosphotransferase) domain 1"/>
    <property type="match status" value="1"/>
</dbReference>
<keyword evidence="9" id="KW-0927">Auxin signaling pathway</keyword>
<dbReference type="EMBL" id="JACEFO010001601">
    <property type="protein sequence ID" value="KAF8733334.1"/>
    <property type="molecule type" value="Genomic_DNA"/>
</dbReference>
<dbReference type="FunFam" id="3.30.200.20:FF:000081">
    <property type="entry name" value="Octicosapeptide/phox/Bem1p domain kinase superfamily protein"/>
    <property type="match status" value="1"/>
</dbReference>
<sequence>MDPANSLHLRTAPSENGPKPVENSNDNLLDMVCESPLAGKVKFMCSFGGKILPRPSDGKLRYVGGETRLISINRNFSWKELMQKTLTIYSQPHIIKYQLPDEDLDALISLSCDEDYQNMMEEYDSLEKANGSVRLRIFLVSLTESEDPSLDSKSLESEPEYNFVVAVNNLAKLDRSISGNNLMSQSNHQLDSSPALYRDSLLCQTNTETGSQDPVGAAHNESSQFFPAPYTQQMVAESSTTSSPSLGQQRTVQQSRMQPPADESTVNQEHVNRSDICYGSNLKAMPPGHLNKKQNDADKSVGTGSPMQHLYIQRQVKDLAGNDMDIIPCTNYDVSTPVEASLYSENASIHLENAGWAPGLHDHTAQILGMPHAFSDPLLKNLNDVPASNLSLPAGSYITQSFSHKICQPNELERTISTTKPAFECVKPPNIPRTAETNYLASNHIDHQSDKGIIGSASSQPAVSYQHESLYSNGTQKGHDGGPVVQHQDKNAGPSVSPWNNFVDAGLIYQAHDARLSSNDLDALESSVPKPMHGTDHSLSYLLDVSQGGNSNHGSHLKLNSGPMDYGTKGYAHENDKVASESHSLLPINTSEVFALQRSMVNGESSVYENGNLCQSSVHNSGLATSPHVGLIDGDLIMNLHGNNGLSLSSQNPAMDGIPRREDPLSDLGNIACTEGVTGFDHTIINNGSMKLPSRMHDNAQMKVPVLVEDVTHNVPSGIPSSSSVVPRIVVAAEERQEVIMSSLKNDDTMSNGPEFANEDHDDGAVDGAVSDAAVAELEASMYGLQIIKNGDLEELRELGSGTFGTVYYGKWRGTDVAIKRIKKSCFAGRLSEQEKLTSDFWREAQILSKLHHPNVVAFYGVVPDGTGGTLATVTEFMVNGSLRNVLLRKDRMLDRRRKLTIAMDAAFGMEYLHSRSIVHFDLKCDNLLVNLRDPQRPICKVGDFGLSRIKRNTLVSGGVRGTLPWMAPELLNGSSSKVSEKVDVFSFGIVLWEILTGEEPYANMHCGAIIGGIVNNTLRPPIPENCDPDWRKLMEQCWSANPDARPSFTEVTDRLRAMPPVLQSKGQAPGNR</sequence>
<dbReference type="CDD" id="cd13999">
    <property type="entry name" value="STKc_MAP3K-like"/>
    <property type="match status" value="1"/>
</dbReference>
<dbReference type="Gene3D" id="3.30.200.20">
    <property type="entry name" value="Phosphorylase Kinase, domain 1"/>
    <property type="match status" value="1"/>
</dbReference>
<evidence type="ECO:0000256" key="11">
    <source>
        <dbReference type="SAM" id="MobiDB-lite"/>
    </source>
</evidence>
<feature type="domain" description="Protein kinase" evidence="12">
    <location>
        <begin position="793"/>
        <end position="1063"/>
    </location>
</feature>
<dbReference type="GO" id="GO:0010928">
    <property type="term" value="P:regulation of auxin mediated signaling pathway"/>
    <property type="evidence" value="ECO:0007669"/>
    <property type="project" value="UniProtKB-ARBA"/>
</dbReference>
<evidence type="ECO:0000256" key="7">
    <source>
        <dbReference type="ARBA" id="ARBA00022777"/>
    </source>
</evidence>
<dbReference type="CDD" id="cd06410">
    <property type="entry name" value="PB1_UP2"/>
    <property type="match status" value="1"/>
</dbReference>
<evidence type="ECO:0000256" key="4">
    <source>
        <dbReference type="ARBA" id="ARBA00022553"/>
    </source>
</evidence>
<evidence type="ECO:0000313" key="13">
    <source>
        <dbReference type="EMBL" id="KAF8733334.1"/>
    </source>
</evidence>
<feature type="region of interest" description="Disordered" evidence="11">
    <location>
        <begin position="474"/>
        <end position="494"/>
    </location>
</feature>
<dbReference type="GO" id="GO:0009734">
    <property type="term" value="P:auxin-activated signaling pathway"/>
    <property type="evidence" value="ECO:0007669"/>
    <property type="project" value="UniProtKB-KW"/>
</dbReference>
<keyword evidence="14" id="KW-1185">Reference proteome</keyword>
<name>A0A835FB21_9POAL</name>
<comment type="subcellular location">
    <subcellularLocation>
        <location evidence="1">Cytoplasm</location>
    </subcellularLocation>
</comment>
<dbReference type="GO" id="GO:0004674">
    <property type="term" value="F:protein serine/threonine kinase activity"/>
    <property type="evidence" value="ECO:0007669"/>
    <property type="project" value="UniProtKB-KW"/>
</dbReference>
<dbReference type="SUPFAM" id="SSF54277">
    <property type="entry name" value="CAD &amp; PB1 domains"/>
    <property type="match status" value="1"/>
</dbReference>
<dbReference type="FunFam" id="1.10.510.10:FF:000142">
    <property type="entry name" value="Octicosapeptide/phox/Bem1p domain kinase superfamily protein"/>
    <property type="match status" value="1"/>
</dbReference>
<dbReference type="InterPro" id="IPR000270">
    <property type="entry name" value="PB1_dom"/>
</dbReference>
<dbReference type="InterPro" id="IPR011009">
    <property type="entry name" value="Kinase-like_dom_sf"/>
</dbReference>
<keyword evidence="6 10" id="KW-0547">Nucleotide-binding</keyword>
<dbReference type="SMART" id="SM00220">
    <property type="entry name" value="S_TKc"/>
    <property type="match status" value="1"/>
</dbReference>
<evidence type="ECO:0000256" key="8">
    <source>
        <dbReference type="ARBA" id="ARBA00022840"/>
    </source>
</evidence>
<evidence type="ECO:0000256" key="5">
    <source>
        <dbReference type="ARBA" id="ARBA00022679"/>
    </source>
</evidence>
<dbReference type="Gene3D" id="3.10.20.90">
    <property type="entry name" value="Phosphatidylinositol 3-kinase Catalytic Subunit, Chain A, domain 1"/>
    <property type="match status" value="1"/>
</dbReference>
<dbReference type="PANTHER" id="PTHR23257">
    <property type="entry name" value="SERINE-THREONINE PROTEIN KINASE"/>
    <property type="match status" value="1"/>
</dbReference>
<dbReference type="AlphaFoldDB" id="A0A835FB21"/>
<evidence type="ECO:0000256" key="2">
    <source>
        <dbReference type="ARBA" id="ARBA00022490"/>
    </source>
</evidence>
<gene>
    <name evidence="13" type="ORF">HU200_014938</name>
</gene>
<dbReference type="InterPro" id="IPR050167">
    <property type="entry name" value="Ser_Thr_protein_kinase"/>
</dbReference>
<dbReference type="SMART" id="SM00666">
    <property type="entry name" value="PB1"/>
    <property type="match status" value="1"/>
</dbReference>
<dbReference type="PROSITE" id="PS50011">
    <property type="entry name" value="PROTEIN_KINASE_DOM"/>
    <property type="match status" value="1"/>
</dbReference>
<evidence type="ECO:0000256" key="3">
    <source>
        <dbReference type="ARBA" id="ARBA00022527"/>
    </source>
</evidence>
<dbReference type="PRINTS" id="PR00109">
    <property type="entry name" value="TYRKINASE"/>
</dbReference>
<dbReference type="InterPro" id="IPR001245">
    <property type="entry name" value="Ser-Thr/Tyr_kinase_cat_dom"/>
</dbReference>
<evidence type="ECO:0000313" key="14">
    <source>
        <dbReference type="Proteomes" id="UP000636709"/>
    </source>
</evidence>
<dbReference type="PANTHER" id="PTHR23257:SF948">
    <property type="entry name" value="OS12G0594300 PROTEIN"/>
    <property type="match status" value="1"/>
</dbReference>
<dbReference type="InterPro" id="IPR000719">
    <property type="entry name" value="Prot_kinase_dom"/>
</dbReference>
<keyword evidence="4" id="KW-0597">Phosphoprotein</keyword>
<dbReference type="PROSITE" id="PS00107">
    <property type="entry name" value="PROTEIN_KINASE_ATP"/>
    <property type="match status" value="1"/>
</dbReference>